<dbReference type="InterPro" id="IPR001453">
    <property type="entry name" value="MoaB/Mog_dom"/>
</dbReference>
<dbReference type="Pfam" id="PF00994">
    <property type="entry name" value="MoCF_biosynth"/>
    <property type="match status" value="1"/>
</dbReference>
<accession>L9WQT7</accession>
<gene>
    <name evidence="3" type="ORF">C492_20325</name>
</gene>
<dbReference type="Proteomes" id="UP000011531">
    <property type="component" value="Unassembled WGS sequence"/>
</dbReference>
<evidence type="ECO:0000313" key="4">
    <source>
        <dbReference type="Proteomes" id="UP000011531"/>
    </source>
</evidence>
<dbReference type="GO" id="GO:0005829">
    <property type="term" value="C:cytosol"/>
    <property type="evidence" value="ECO:0007669"/>
    <property type="project" value="TreeGrafter"/>
</dbReference>
<dbReference type="PANTHER" id="PTHR43232:SF2">
    <property type="entry name" value="MOLYBDENUM COFACTOR BIOSYNTHESIS PROTEIN B"/>
    <property type="match status" value="1"/>
</dbReference>
<reference evidence="3 4" key="1">
    <citation type="journal article" date="2014" name="PLoS Genet.">
        <title>Phylogenetically driven sequencing of extremely halophilic archaea reveals strategies for static and dynamic osmo-response.</title>
        <authorList>
            <person name="Becker E.A."/>
            <person name="Seitzer P.M."/>
            <person name="Tritt A."/>
            <person name="Larsen D."/>
            <person name="Krusor M."/>
            <person name="Yao A.I."/>
            <person name="Wu D."/>
            <person name="Madern D."/>
            <person name="Eisen J.A."/>
            <person name="Darling A.E."/>
            <person name="Facciotti M.T."/>
        </authorList>
    </citation>
    <scope>NUCLEOTIDE SEQUENCE [LARGE SCALE GENOMIC DNA]</scope>
    <source>
        <strain evidence="3 4">DSM 18795</strain>
    </source>
</reference>
<dbReference type="AlphaFoldDB" id="L9WQT7"/>
<name>L9WQT7_9EURY</name>
<sequence length="190" mass="20196">MTESENGTDPIGSPVGVGLVTVATNRPDATGAGGEEIATYFEGSDCEVAMREHVNKDYDTIQSVVSRLVDRDDVDLIVTSGGTSVEPADVTPEAVEPLVEKHLTAFSELFTTLAYREFGTQVVAARCFAGIADEVPVFCLPPSRDAVRLGLEELVLPEARQLVTLARGDEEASSEPEPDAVGPEETDADE</sequence>
<evidence type="ECO:0000259" key="2">
    <source>
        <dbReference type="SMART" id="SM00852"/>
    </source>
</evidence>
<feature type="region of interest" description="Disordered" evidence="1">
    <location>
        <begin position="165"/>
        <end position="190"/>
    </location>
</feature>
<feature type="domain" description="MoaB/Mog" evidence="2">
    <location>
        <begin position="18"/>
        <end position="162"/>
    </location>
</feature>
<dbReference type="PANTHER" id="PTHR43232">
    <property type="entry name" value="MOLYBDENUM COFACTOR BIOSYNTHESIS PROTEIN B"/>
    <property type="match status" value="1"/>
</dbReference>
<feature type="compositionally biased region" description="Acidic residues" evidence="1">
    <location>
        <begin position="171"/>
        <end position="190"/>
    </location>
</feature>
<dbReference type="InterPro" id="IPR036425">
    <property type="entry name" value="MoaB/Mog-like_dom_sf"/>
</dbReference>
<evidence type="ECO:0000313" key="3">
    <source>
        <dbReference type="EMBL" id="ELY51772.1"/>
    </source>
</evidence>
<evidence type="ECO:0000256" key="1">
    <source>
        <dbReference type="SAM" id="MobiDB-lite"/>
    </source>
</evidence>
<dbReference type="RefSeq" id="WP_008426881.1">
    <property type="nucleotide sequence ID" value="NZ_AOIA01000161.1"/>
</dbReference>
<proteinExistence type="predicted"/>
<dbReference type="GO" id="GO:0006777">
    <property type="term" value="P:Mo-molybdopterin cofactor biosynthetic process"/>
    <property type="evidence" value="ECO:0007669"/>
    <property type="project" value="InterPro"/>
</dbReference>
<organism evidence="3 4">
    <name type="scientific">Natronococcus jeotgali DSM 18795</name>
    <dbReference type="NCBI Taxonomy" id="1227498"/>
    <lineage>
        <taxon>Archaea</taxon>
        <taxon>Methanobacteriati</taxon>
        <taxon>Methanobacteriota</taxon>
        <taxon>Stenosarchaea group</taxon>
        <taxon>Halobacteria</taxon>
        <taxon>Halobacteriales</taxon>
        <taxon>Natrialbaceae</taxon>
        <taxon>Natronococcus</taxon>
    </lineage>
</organism>
<dbReference type="SMART" id="SM00852">
    <property type="entry name" value="MoCF_biosynth"/>
    <property type="match status" value="1"/>
</dbReference>
<dbReference type="EMBL" id="AOIA01000161">
    <property type="protein sequence ID" value="ELY51772.1"/>
    <property type="molecule type" value="Genomic_DNA"/>
</dbReference>
<dbReference type="SUPFAM" id="SSF53218">
    <property type="entry name" value="Molybdenum cofactor biosynthesis proteins"/>
    <property type="match status" value="1"/>
</dbReference>
<keyword evidence="4" id="KW-1185">Reference proteome</keyword>
<dbReference type="OrthoDB" id="205337at2157"/>
<protein>
    <submittedName>
        <fullName evidence="3">Molybdenum cofactor synthesis protein</fullName>
    </submittedName>
</protein>
<dbReference type="Gene3D" id="3.40.980.10">
    <property type="entry name" value="MoaB/Mog-like domain"/>
    <property type="match status" value="1"/>
</dbReference>
<dbReference type="STRING" id="1227498.C492_20325"/>
<dbReference type="InterPro" id="IPR012245">
    <property type="entry name" value="MoaB"/>
</dbReference>
<comment type="caution">
    <text evidence="3">The sequence shown here is derived from an EMBL/GenBank/DDBJ whole genome shotgun (WGS) entry which is preliminary data.</text>
</comment>